<evidence type="ECO:0000256" key="2">
    <source>
        <dbReference type="ARBA" id="ARBA00006003"/>
    </source>
</evidence>
<reference evidence="13" key="1">
    <citation type="submission" date="2014-05" db="EMBL/GenBank/DDBJ databases">
        <title>The transcriptome of the halophilic microalga Tetraselmis sp. GSL018 isolated from the Great Salt Lake, Utah.</title>
        <authorList>
            <person name="Jinkerson R.E."/>
            <person name="D'Adamo S."/>
            <person name="Posewitz M.C."/>
        </authorList>
    </citation>
    <scope>NUCLEOTIDE SEQUENCE</scope>
    <source>
        <strain evidence="13">GSL018</strain>
    </source>
</reference>
<keyword evidence="4" id="KW-0808">Transferase</keyword>
<organism evidence="13">
    <name type="scientific">Tetraselmis sp. GSL018</name>
    <dbReference type="NCBI Taxonomy" id="582737"/>
    <lineage>
        <taxon>Eukaryota</taxon>
        <taxon>Viridiplantae</taxon>
        <taxon>Chlorophyta</taxon>
        <taxon>core chlorophytes</taxon>
        <taxon>Chlorodendrophyceae</taxon>
        <taxon>Chlorodendrales</taxon>
        <taxon>Chlorodendraceae</taxon>
        <taxon>Tetraselmis</taxon>
    </lineage>
</organism>
<keyword evidence="5" id="KW-0812">Transmembrane</keyword>
<evidence type="ECO:0000256" key="7">
    <source>
        <dbReference type="ARBA" id="ARBA00022989"/>
    </source>
</evidence>
<evidence type="ECO:0000256" key="10">
    <source>
        <dbReference type="ARBA" id="ARBA00023180"/>
    </source>
</evidence>
<keyword evidence="3" id="KW-0328">Glycosyltransferase</keyword>
<comment type="similarity">
    <text evidence="2">Belongs to the glycosyltransferase 29 family.</text>
</comment>
<evidence type="ECO:0000256" key="1">
    <source>
        <dbReference type="ARBA" id="ARBA00004323"/>
    </source>
</evidence>
<dbReference type="InterPro" id="IPR038578">
    <property type="entry name" value="GT29-like_sf"/>
</dbReference>
<feature type="region of interest" description="Disordered" evidence="11">
    <location>
        <begin position="529"/>
        <end position="556"/>
    </location>
</feature>
<dbReference type="PANTHER" id="PTHR11987">
    <property type="entry name" value="ALPHA-2,8-SIALYLTRANSFERASE"/>
    <property type="match status" value="1"/>
</dbReference>
<feature type="region of interest" description="Disordered" evidence="11">
    <location>
        <begin position="107"/>
        <end position="144"/>
    </location>
</feature>
<proteinExistence type="inferred from homology"/>
<gene>
    <name evidence="13" type="ORF">TSPGSL018_5199</name>
</gene>
<evidence type="ECO:0000256" key="12">
    <source>
        <dbReference type="SAM" id="SignalP"/>
    </source>
</evidence>
<dbReference type="CDD" id="cd19952">
    <property type="entry name" value="GT29"/>
    <property type="match status" value="1"/>
</dbReference>
<dbReference type="EMBL" id="GBEZ01016291">
    <property type="protein sequence ID" value="JAC69945.1"/>
    <property type="molecule type" value="Transcribed_RNA"/>
</dbReference>
<dbReference type="GO" id="GO:0000139">
    <property type="term" value="C:Golgi membrane"/>
    <property type="evidence" value="ECO:0007669"/>
    <property type="project" value="UniProtKB-SubCell"/>
</dbReference>
<keyword evidence="7" id="KW-1133">Transmembrane helix</keyword>
<evidence type="ECO:0000256" key="6">
    <source>
        <dbReference type="ARBA" id="ARBA00022968"/>
    </source>
</evidence>
<dbReference type="InterPro" id="IPR050943">
    <property type="entry name" value="Glycosyltr_29_Sialyltrsf"/>
</dbReference>
<keyword evidence="9" id="KW-0472">Membrane</keyword>
<dbReference type="InterPro" id="IPR001675">
    <property type="entry name" value="Glyco_trans_29"/>
</dbReference>
<evidence type="ECO:0000256" key="4">
    <source>
        <dbReference type="ARBA" id="ARBA00022679"/>
    </source>
</evidence>
<evidence type="ECO:0000256" key="5">
    <source>
        <dbReference type="ARBA" id="ARBA00022692"/>
    </source>
</evidence>
<keyword evidence="6" id="KW-0735">Signal-anchor</keyword>
<evidence type="ECO:0000256" key="8">
    <source>
        <dbReference type="ARBA" id="ARBA00023034"/>
    </source>
</evidence>
<comment type="subcellular location">
    <subcellularLocation>
        <location evidence="1">Golgi apparatus membrane</location>
        <topology evidence="1">Single-pass type II membrane protein</topology>
    </subcellularLocation>
</comment>
<name>A0A061RGY4_9CHLO</name>
<dbReference type="Gene3D" id="3.90.1480.20">
    <property type="entry name" value="Glycosyl transferase family 29"/>
    <property type="match status" value="1"/>
</dbReference>
<keyword evidence="10" id="KW-0325">Glycoprotein</keyword>
<protein>
    <submittedName>
        <fullName evidence="13">Cmp-n-acetylneuraminate-poly-alpha-8-sialyltran sferase</fullName>
    </submittedName>
</protein>
<sequence>MRWRFQSFIFALVCVSALRHVWYARNGFDFSEEFEEEHDQAPVNHTEGSRTSIRLKLMGRPVRLQLGAVLKSVAARRANGPLAGAPEPYGGRREELGGAGDVAAELGTQEGGEEPAGEERGAPKHTRGHSRGRQRQRAPPPPDVPFFVSSSGKPGGVGAPTFDNWTLYLLDTTPLLLHQTQFDSPGCRRGGDLNSNGFPHSGMLRYIANSEGLLEPWSASADPRARAAETKFLYSSSIISKLPHRDQNFSFGTCAIVSNSGNLLEAHYGLEIDKHDAVFRINNAPTVGYERHVGSKTTFDLLNRPHADEVSHMRISLLEDEVPDVAAVLFEADNWHLYHHILERQLHHMPYPGTLVLAPTFLDRVNALWMRLAKRWPRFANSCADIKRAAVQGESSMRCQKMLRDCSNEVCKPSSGFFALVFAAQMCNQIDMYGFESYRKSYPYGAKRRRSRYHYFDEEEGTTTVHSFVLIMKVFEFLSHRYPITIKTPKYNAEEERLLEIEERLKARKPAKSKAEMLASKYPEIQPFKPVETREANRKDSKQVLHQQNQKSKGQSWIRSHLPIKHQQEVLSHALGSVLIP</sequence>
<keyword evidence="8" id="KW-0333">Golgi apparatus</keyword>
<feature type="chain" id="PRO_5001610563" evidence="12">
    <location>
        <begin position="25"/>
        <end position="581"/>
    </location>
</feature>
<evidence type="ECO:0000313" key="13">
    <source>
        <dbReference type="EMBL" id="JAC69945.1"/>
    </source>
</evidence>
<accession>A0A061RGY4</accession>
<feature type="compositionally biased region" description="Basic residues" evidence="11">
    <location>
        <begin position="123"/>
        <end position="136"/>
    </location>
</feature>
<dbReference type="AlphaFoldDB" id="A0A061RGY4"/>
<dbReference type="PANTHER" id="PTHR11987:SF36">
    <property type="entry name" value="SIA-ALPHA-2,3-GAL-BETA-1,4-GLCNAC-R:ALPHA 2,8-SIALYLTRANSFERASE"/>
    <property type="match status" value="1"/>
</dbReference>
<dbReference type="Pfam" id="PF00777">
    <property type="entry name" value="Glyco_transf_29"/>
    <property type="match status" value="1"/>
</dbReference>
<evidence type="ECO:0000256" key="3">
    <source>
        <dbReference type="ARBA" id="ARBA00022676"/>
    </source>
</evidence>
<keyword evidence="12" id="KW-0732">Signal</keyword>
<dbReference type="GO" id="GO:0008373">
    <property type="term" value="F:sialyltransferase activity"/>
    <property type="evidence" value="ECO:0007669"/>
    <property type="project" value="InterPro"/>
</dbReference>
<evidence type="ECO:0000256" key="9">
    <source>
        <dbReference type="ARBA" id="ARBA00023136"/>
    </source>
</evidence>
<feature type="compositionally biased region" description="Basic and acidic residues" evidence="11">
    <location>
        <begin position="531"/>
        <end position="543"/>
    </location>
</feature>
<feature type="signal peptide" evidence="12">
    <location>
        <begin position="1"/>
        <end position="24"/>
    </location>
</feature>
<feature type="compositionally biased region" description="Polar residues" evidence="11">
    <location>
        <begin position="544"/>
        <end position="556"/>
    </location>
</feature>
<evidence type="ECO:0000256" key="11">
    <source>
        <dbReference type="SAM" id="MobiDB-lite"/>
    </source>
</evidence>